<dbReference type="PROSITE" id="PS51257">
    <property type="entry name" value="PROKAR_LIPOPROTEIN"/>
    <property type="match status" value="1"/>
</dbReference>
<name>A0A5B7SW80_9FLAO</name>
<keyword evidence="1" id="KW-0732">Signal</keyword>
<evidence type="ECO:0000313" key="3">
    <source>
        <dbReference type="Proteomes" id="UP000310017"/>
    </source>
</evidence>
<dbReference type="KEGG" id="asag:FGM00_13250"/>
<keyword evidence="3" id="KW-1185">Reference proteome</keyword>
<dbReference type="RefSeq" id="WP_138853373.1">
    <property type="nucleotide sequence ID" value="NZ_CP040710.1"/>
</dbReference>
<dbReference type="EMBL" id="CP040710">
    <property type="protein sequence ID" value="QCX01030.1"/>
    <property type="molecule type" value="Genomic_DNA"/>
</dbReference>
<gene>
    <name evidence="2" type="ORF">FGM00_13250</name>
</gene>
<organism evidence="2 3">
    <name type="scientific">Aggregatimonas sangjinii</name>
    <dbReference type="NCBI Taxonomy" id="2583587"/>
    <lineage>
        <taxon>Bacteria</taxon>
        <taxon>Pseudomonadati</taxon>
        <taxon>Bacteroidota</taxon>
        <taxon>Flavobacteriia</taxon>
        <taxon>Flavobacteriales</taxon>
        <taxon>Flavobacteriaceae</taxon>
        <taxon>Aggregatimonas</taxon>
    </lineage>
</organism>
<sequence length="569" mass="64208">MKKSIYYILCVILLAAVCALTSCSQDELTPEEEATPGGDIATESMEATSTTLQLMRRAVDNDGSYDNIVDGSSCFDIQFPYSVSVNGLALTIETMDDLETIEKIFDAFETDDDVLDIVFPITITLADYTEVTLSSPEDLRAIAEECVEGGEDDDIECIDFVYPITLYTFNPNLTLTGNVTATDDSELRRFFTGLREADLVSVEFPVSFELQDSTQVTVYNNAELKDAIESAIDICDEDDDNDYSDDDFTKVRLDTVLIACPWLVEGLERNNQDTTDQYEDYVLNFSENGSVVARDREGNLSNGQWNTRISDYRVVLNLEFELLVDFTQDWFVNDIDGKKIKLHAGDDNKIIMKRYCEDTPVACGEDYISETLDTCRWAPSQEEGDFLNDLRIDFSDRDIHVYDANGTVVDEGNWSIDGNIVVFSDLSMALANYIGQWEVLECSDVRFRLRRGDENLIIEKECDKVTVACSEMFISENISTCQWAPSQDENSSLDYLRIDFSNRNIHVRNPNGTVVDEGNWSITGNVLTFNNLSIALANYVGDWEVTECRGARFVLRRGEETLVIEKECE</sequence>
<dbReference type="OrthoDB" id="832379at2"/>
<reference evidence="2 3" key="1">
    <citation type="submission" date="2019-05" db="EMBL/GenBank/DDBJ databases">
        <title>Genome sequencing of F202Z8.</title>
        <authorList>
            <person name="Kwon Y.M."/>
        </authorList>
    </citation>
    <scope>NUCLEOTIDE SEQUENCE [LARGE SCALE GENOMIC DNA]</scope>
    <source>
        <strain evidence="2 3">F202Z8</strain>
    </source>
</reference>
<feature type="chain" id="PRO_5023051964" evidence="1">
    <location>
        <begin position="25"/>
        <end position="569"/>
    </location>
</feature>
<protein>
    <submittedName>
        <fullName evidence="2">Uncharacterized protein</fullName>
    </submittedName>
</protein>
<proteinExistence type="predicted"/>
<accession>A0A5B7SW80</accession>
<dbReference type="AlphaFoldDB" id="A0A5B7SW80"/>
<evidence type="ECO:0000256" key="1">
    <source>
        <dbReference type="SAM" id="SignalP"/>
    </source>
</evidence>
<feature type="signal peptide" evidence="1">
    <location>
        <begin position="1"/>
        <end position="24"/>
    </location>
</feature>
<evidence type="ECO:0000313" key="2">
    <source>
        <dbReference type="EMBL" id="QCX01030.1"/>
    </source>
</evidence>
<dbReference type="Proteomes" id="UP000310017">
    <property type="component" value="Chromosome"/>
</dbReference>